<comment type="subcellular location">
    <subcellularLocation>
        <location evidence="3">Cytoplasm</location>
    </subcellularLocation>
</comment>
<dbReference type="RefSeq" id="WP_255965439.1">
    <property type="nucleotide sequence ID" value="NZ_JANFQF010000002.1"/>
</dbReference>
<feature type="region of interest" description="Disordered" evidence="7">
    <location>
        <begin position="196"/>
        <end position="216"/>
    </location>
</feature>
<evidence type="ECO:0000256" key="2">
    <source>
        <dbReference type="ARBA" id="ARBA00023186"/>
    </source>
</evidence>
<dbReference type="NCBIfam" id="NF010761">
    <property type="entry name" value="PRK14164.1"/>
    <property type="match status" value="1"/>
</dbReference>
<proteinExistence type="inferred from homology"/>
<keyword evidence="2 3" id="KW-0143">Chaperone</keyword>
<dbReference type="CDD" id="cd00446">
    <property type="entry name" value="GrpE"/>
    <property type="match status" value="1"/>
</dbReference>
<dbReference type="Proteomes" id="UP001524501">
    <property type="component" value="Unassembled WGS sequence"/>
</dbReference>
<dbReference type="SUPFAM" id="SSF51064">
    <property type="entry name" value="Head domain of nucleotide exchange factor GrpE"/>
    <property type="match status" value="1"/>
</dbReference>
<keyword evidence="9" id="KW-1185">Reference proteome</keyword>
<dbReference type="InterPro" id="IPR000740">
    <property type="entry name" value="GrpE"/>
</dbReference>
<evidence type="ECO:0000313" key="9">
    <source>
        <dbReference type="Proteomes" id="UP001524501"/>
    </source>
</evidence>
<dbReference type="PROSITE" id="PS01071">
    <property type="entry name" value="GRPE"/>
    <property type="match status" value="1"/>
</dbReference>
<name>A0ABT1Q8N1_9NOCA</name>
<feature type="coiled-coil region" evidence="6">
    <location>
        <begin position="64"/>
        <end position="91"/>
    </location>
</feature>
<keyword evidence="6" id="KW-0175">Coiled coil</keyword>
<dbReference type="EMBL" id="JANFQF010000002">
    <property type="protein sequence ID" value="MCQ4118095.1"/>
    <property type="molecule type" value="Genomic_DNA"/>
</dbReference>
<dbReference type="InterPro" id="IPR009012">
    <property type="entry name" value="GrpE_head"/>
</dbReference>
<protein>
    <recommendedName>
        <fullName evidence="3 4">Protein GrpE</fullName>
    </recommendedName>
    <alternativeName>
        <fullName evidence="3">HSP-70 cofactor</fullName>
    </alternativeName>
</protein>
<evidence type="ECO:0000256" key="6">
    <source>
        <dbReference type="SAM" id="Coils"/>
    </source>
</evidence>
<evidence type="ECO:0000256" key="4">
    <source>
        <dbReference type="RuleBase" id="RU000639"/>
    </source>
</evidence>
<evidence type="ECO:0000256" key="7">
    <source>
        <dbReference type="SAM" id="MobiDB-lite"/>
    </source>
</evidence>
<dbReference type="Pfam" id="PF01025">
    <property type="entry name" value="GrpE"/>
    <property type="match status" value="1"/>
</dbReference>
<dbReference type="PANTHER" id="PTHR21237">
    <property type="entry name" value="GRPE PROTEIN"/>
    <property type="match status" value="1"/>
</dbReference>
<dbReference type="HAMAP" id="MF_01151">
    <property type="entry name" value="GrpE"/>
    <property type="match status" value="1"/>
</dbReference>
<dbReference type="NCBIfam" id="NF010740">
    <property type="entry name" value="PRK14142.1"/>
    <property type="match status" value="1"/>
</dbReference>
<comment type="subunit">
    <text evidence="3">Homodimer.</text>
</comment>
<gene>
    <name evidence="3 8" type="primary">grpE</name>
    <name evidence="8" type="ORF">NOF53_02700</name>
</gene>
<evidence type="ECO:0000256" key="3">
    <source>
        <dbReference type="HAMAP-Rule" id="MF_01151"/>
    </source>
</evidence>
<feature type="compositionally biased region" description="Basic and acidic residues" evidence="7">
    <location>
        <begin position="206"/>
        <end position="216"/>
    </location>
</feature>
<dbReference type="InterPro" id="IPR013805">
    <property type="entry name" value="GrpE_CC"/>
</dbReference>
<sequence>MTSDNTEQEPVTFVDKRKIDPETGQVREAEPVTESLAGAAAAPQPGSVDEGEVQEQAAPEKDELAERTADLQRLQAEYANYRRRVQRDKQADIETAKASVVGELIGVLDDLDRARSHGDLDSGPLKGVADKLTGTLTSLGLSEFGAEGDPFDPALHEAVQHEGDGHDPVLGTVMRKGYKFGDRVLRHAMVAVIDRIEDGGANTSDEAAKPAESEQE</sequence>
<dbReference type="Gene3D" id="3.90.20.20">
    <property type="match status" value="1"/>
</dbReference>
<evidence type="ECO:0000313" key="8">
    <source>
        <dbReference type="EMBL" id="MCQ4118095.1"/>
    </source>
</evidence>
<dbReference type="Gene3D" id="2.30.22.10">
    <property type="entry name" value="Head domain of nucleotide exchange factor GrpE"/>
    <property type="match status" value="1"/>
</dbReference>
<comment type="caution">
    <text evidence="8">The sequence shown here is derived from an EMBL/GenBank/DDBJ whole genome shotgun (WGS) entry which is preliminary data.</text>
</comment>
<keyword evidence="3" id="KW-0963">Cytoplasm</keyword>
<accession>A0ABT1Q8N1</accession>
<feature type="compositionally biased region" description="Basic and acidic residues" evidence="7">
    <location>
        <begin position="14"/>
        <end position="30"/>
    </location>
</feature>
<feature type="region of interest" description="Disordered" evidence="7">
    <location>
        <begin position="1"/>
        <end position="63"/>
    </location>
</feature>
<reference evidence="8 9" key="1">
    <citation type="submission" date="2022-07" db="EMBL/GenBank/DDBJ databases">
        <title>Degradation activity of malathion, p-nitrophenol and potential low-temperature adaptation strategy of Rhodococcus sp. FXJ9.536.</title>
        <authorList>
            <person name="Huang J."/>
            <person name="Huang Y."/>
        </authorList>
    </citation>
    <scope>NUCLEOTIDE SEQUENCE [LARGE SCALE GENOMIC DNA]</scope>
    <source>
        <strain evidence="8 9">FXJ9.536</strain>
    </source>
</reference>
<organism evidence="8 9">
    <name type="scientific">Rhodococcus tibetensis</name>
    <dbReference type="NCBI Taxonomy" id="2965064"/>
    <lineage>
        <taxon>Bacteria</taxon>
        <taxon>Bacillati</taxon>
        <taxon>Actinomycetota</taxon>
        <taxon>Actinomycetes</taxon>
        <taxon>Mycobacteriales</taxon>
        <taxon>Nocardiaceae</taxon>
        <taxon>Rhodococcus</taxon>
    </lineage>
</organism>
<dbReference type="PANTHER" id="PTHR21237:SF23">
    <property type="entry name" value="GRPE PROTEIN HOMOLOG, MITOCHONDRIAL"/>
    <property type="match status" value="1"/>
</dbReference>
<comment type="similarity">
    <text evidence="1 3 5">Belongs to the GrpE family.</text>
</comment>
<keyword evidence="3 4" id="KW-0346">Stress response</keyword>
<dbReference type="SUPFAM" id="SSF58014">
    <property type="entry name" value="Coiled-coil domain of nucleotide exchange factor GrpE"/>
    <property type="match status" value="1"/>
</dbReference>
<dbReference type="PRINTS" id="PR00773">
    <property type="entry name" value="GRPEPROTEIN"/>
</dbReference>
<comment type="function">
    <text evidence="3 4">Participates actively in the response to hyperosmotic and heat shock by preventing the aggregation of stress-denatured proteins, in association with DnaK and GrpE. It is the nucleotide exchange factor for DnaK and may function as a thermosensor. Unfolded proteins bind initially to DnaJ; upon interaction with the DnaJ-bound protein, DnaK hydrolyzes its bound ATP, resulting in the formation of a stable complex. GrpE releases ADP from DnaK; ATP binding to DnaK triggers the release of the substrate protein, thus completing the reaction cycle. Several rounds of ATP-dependent interactions between DnaJ, DnaK and GrpE are required for fully efficient folding.</text>
</comment>
<evidence type="ECO:0000256" key="1">
    <source>
        <dbReference type="ARBA" id="ARBA00009054"/>
    </source>
</evidence>
<evidence type="ECO:0000256" key="5">
    <source>
        <dbReference type="RuleBase" id="RU004478"/>
    </source>
</evidence>